<protein>
    <submittedName>
        <fullName evidence="2">Uncharacterized protein</fullName>
    </submittedName>
</protein>
<dbReference type="EMBL" id="JAGTTL010000005">
    <property type="protein sequence ID" value="KAK6322343.1"/>
    <property type="molecule type" value="Genomic_DNA"/>
</dbReference>
<evidence type="ECO:0000256" key="1">
    <source>
        <dbReference type="SAM" id="MobiDB-lite"/>
    </source>
</evidence>
<gene>
    <name evidence="2" type="ORF">J4Q44_G00071350</name>
</gene>
<sequence>MTSSDAEKWHAALNSIIEHLNDSDYKTMLNCLKEIPESVQKSTAREDMARIIIKHHGLDESILEVKRVMEEIPRKDPTVQNLLLPFVDDRNRKMQKENKGQKRKYVRESEDEESDAGQKKKGQGKSNKGYPPPSSKRTLKPWMITIAELKTLGELCDKVILGKMITV</sequence>
<name>A0AAN8M5Q4_9TELE</name>
<organism evidence="2 3">
    <name type="scientific">Coregonus suidteri</name>
    <dbReference type="NCBI Taxonomy" id="861788"/>
    <lineage>
        <taxon>Eukaryota</taxon>
        <taxon>Metazoa</taxon>
        <taxon>Chordata</taxon>
        <taxon>Craniata</taxon>
        <taxon>Vertebrata</taxon>
        <taxon>Euteleostomi</taxon>
        <taxon>Actinopterygii</taxon>
        <taxon>Neopterygii</taxon>
        <taxon>Teleostei</taxon>
        <taxon>Protacanthopterygii</taxon>
        <taxon>Salmoniformes</taxon>
        <taxon>Salmonidae</taxon>
        <taxon>Coregoninae</taxon>
        <taxon>Coregonus</taxon>
    </lineage>
</organism>
<feature type="region of interest" description="Disordered" evidence="1">
    <location>
        <begin position="88"/>
        <end position="137"/>
    </location>
</feature>
<evidence type="ECO:0000313" key="2">
    <source>
        <dbReference type="EMBL" id="KAK6322343.1"/>
    </source>
</evidence>
<comment type="caution">
    <text evidence="2">The sequence shown here is derived from an EMBL/GenBank/DDBJ whole genome shotgun (WGS) entry which is preliminary data.</text>
</comment>
<accession>A0AAN8M5Q4</accession>
<dbReference type="Proteomes" id="UP001356427">
    <property type="component" value="Unassembled WGS sequence"/>
</dbReference>
<dbReference type="AlphaFoldDB" id="A0AAN8M5Q4"/>
<reference evidence="2 3" key="1">
    <citation type="submission" date="2021-04" db="EMBL/GenBank/DDBJ databases">
        <authorList>
            <person name="De Guttry C."/>
            <person name="Zahm M."/>
            <person name="Klopp C."/>
            <person name="Cabau C."/>
            <person name="Louis A."/>
            <person name="Berthelot C."/>
            <person name="Parey E."/>
            <person name="Roest Crollius H."/>
            <person name="Montfort J."/>
            <person name="Robinson-Rechavi M."/>
            <person name="Bucao C."/>
            <person name="Bouchez O."/>
            <person name="Gislard M."/>
            <person name="Lluch J."/>
            <person name="Milhes M."/>
            <person name="Lampietro C."/>
            <person name="Lopez Roques C."/>
            <person name="Donnadieu C."/>
            <person name="Braasch I."/>
            <person name="Desvignes T."/>
            <person name="Postlethwait J."/>
            <person name="Bobe J."/>
            <person name="Wedekind C."/>
            <person name="Guiguen Y."/>
        </authorList>
    </citation>
    <scope>NUCLEOTIDE SEQUENCE [LARGE SCALE GENOMIC DNA]</scope>
    <source>
        <strain evidence="2">Cs_M1</strain>
        <tissue evidence="2">Blood</tissue>
    </source>
</reference>
<evidence type="ECO:0000313" key="3">
    <source>
        <dbReference type="Proteomes" id="UP001356427"/>
    </source>
</evidence>
<keyword evidence="3" id="KW-1185">Reference proteome</keyword>
<feature type="compositionally biased region" description="Basic and acidic residues" evidence="1">
    <location>
        <begin position="88"/>
        <end position="100"/>
    </location>
</feature>
<proteinExistence type="predicted"/>